<evidence type="ECO:0000256" key="8">
    <source>
        <dbReference type="ARBA" id="ARBA00023235"/>
    </source>
</evidence>
<gene>
    <name evidence="16" type="ORF">EKG83_12535</name>
</gene>
<dbReference type="InterPro" id="IPR032284">
    <property type="entry name" value="RecQ_Zn-bd"/>
</dbReference>
<evidence type="ECO:0000256" key="2">
    <source>
        <dbReference type="ARBA" id="ARBA00022723"/>
    </source>
</evidence>
<evidence type="ECO:0000256" key="12">
    <source>
        <dbReference type="ARBA" id="ARBA00044550"/>
    </source>
</evidence>
<dbReference type="PROSITE" id="PS51194">
    <property type="entry name" value="HELICASE_CTER"/>
    <property type="match status" value="1"/>
</dbReference>
<dbReference type="CDD" id="cd17920">
    <property type="entry name" value="DEXHc_RecQ"/>
    <property type="match status" value="1"/>
</dbReference>
<dbReference type="PANTHER" id="PTHR13710:SF105">
    <property type="entry name" value="ATP-DEPENDENT DNA HELICASE Q1"/>
    <property type="match status" value="1"/>
</dbReference>
<evidence type="ECO:0000259" key="14">
    <source>
        <dbReference type="PROSITE" id="PS51192"/>
    </source>
</evidence>
<keyword evidence="2" id="KW-0479">Metal-binding</keyword>
<dbReference type="PANTHER" id="PTHR13710">
    <property type="entry name" value="DNA HELICASE RECQ FAMILY MEMBER"/>
    <property type="match status" value="1"/>
</dbReference>
<dbReference type="GO" id="GO:0043590">
    <property type="term" value="C:bacterial nucleoid"/>
    <property type="evidence" value="ECO:0007669"/>
    <property type="project" value="TreeGrafter"/>
</dbReference>
<protein>
    <recommendedName>
        <fullName evidence="11">ATP-dependent DNA helicase RecQ</fullName>
        <ecNumber evidence="10">5.6.2.4</ecNumber>
    </recommendedName>
    <alternativeName>
        <fullName evidence="12">DNA 3'-5' helicase RecQ</fullName>
    </alternativeName>
</protein>
<evidence type="ECO:0000256" key="6">
    <source>
        <dbReference type="ARBA" id="ARBA00022840"/>
    </source>
</evidence>
<evidence type="ECO:0000256" key="1">
    <source>
        <dbReference type="ARBA" id="ARBA00005446"/>
    </source>
</evidence>
<dbReference type="EC" id="5.6.2.4" evidence="10"/>
<dbReference type="PROSITE" id="PS00690">
    <property type="entry name" value="DEAH_ATP_HELICASE"/>
    <property type="match status" value="1"/>
</dbReference>
<evidence type="ECO:0000313" key="17">
    <source>
        <dbReference type="Proteomes" id="UP000325787"/>
    </source>
</evidence>
<evidence type="ECO:0000259" key="15">
    <source>
        <dbReference type="PROSITE" id="PS51194"/>
    </source>
</evidence>
<dbReference type="GO" id="GO:0016787">
    <property type="term" value="F:hydrolase activity"/>
    <property type="evidence" value="ECO:0007669"/>
    <property type="project" value="UniProtKB-KW"/>
</dbReference>
<dbReference type="Gene3D" id="3.40.50.300">
    <property type="entry name" value="P-loop containing nucleotide triphosphate hydrolases"/>
    <property type="match status" value="2"/>
</dbReference>
<evidence type="ECO:0000256" key="11">
    <source>
        <dbReference type="ARBA" id="ARBA00044535"/>
    </source>
</evidence>
<evidence type="ECO:0000256" key="9">
    <source>
        <dbReference type="ARBA" id="ARBA00034617"/>
    </source>
</evidence>
<proteinExistence type="inferred from homology"/>
<keyword evidence="5 16" id="KW-0347">Helicase</keyword>
<dbReference type="GO" id="GO:0005524">
    <property type="term" value="F:ATP binding"/>
    <property type="evidence" value="ECO:0007669"/>
    <property type="project" value="UniProtKB-KW"/>
</dbReference>
<dbReference type="SMART" id="SM00487">
    <property type="entry name" value="DEXDc"/>
    <property type="match status" value="1"/>
</dbReference>
<evidence type="ECO:0000313" key="16">
    <source>
        <dbReference type="EMBL" id="QFZ18202.1"/>
    </source>
</evidence>
<dbReference type="GO" id="GO:0003677">
    <property type="term" value="F:DNA binding"/>
    <property type="evidence" value="ECO:0007669"/>
    <property type="project" value="UniProtKB-KW"/>
</dbReference>
<keyword evidence="8" id="KW-0413">Isomerase</keyword>
<dbReference type="Proteomes" id="UP000325787">
    <property type="component" value="Chromosome"/>
</dbReference>
<dbReference type="InterPro" id="IPR011545">
    <property type="entry name" value="DEAD/DEAH_box_helicase_dom"/>
</dbReference>
<dbReference type="InterPro" id="IPR004589">
    <property type="entry name" value="DNA_helicase_ATP-dep_RecQ"/>
</dbReference>
<dbReference type="Pfam" id="PF00271">
    <property type="entry name" value="Helicase_C"/>
    <property type="match status" value="1"/>
</dbReference>
<dbReference type="AlphaFoldDB" id="A0A5Q0GXW1"/>
<name>A0A5Q0GXW1_SACSY</name>
<dbReference type="GO" id="GO:0006310">
    <property type="term" value="P:DNA recombination"/>
    <property type="evidence" value="ECO:0007669"/>
    <property type="project" value="InterPro"/>
</dbReference>
<evidence type="ECO:0000256" key="4">
    <source>
        <dbReference type="ARBA" id="ARBA00022801"/>
    </source>
</evidence>
<keyword evidence="17" id="KW-1185">Reference proteome</keyword>
<feature type="compositionally biased region" description="Gly residues" evidence="13">
    <location>
        <begin position="12"/>
        <end position="21"/>
    </location>
</feature>
<accession>A0A5Q0GXW1</accession>
<dbReference type="NCBIfam" id="TIGR00614">
    <property type="entry name" value="recQ_fam"/>
    <property type="match status" value="1"/>
</dbReference>
<evidence type="ECO:0000256" key="5">
    <source>
        <dbReference type="ARBA" id="ARBA00022806"/>
    </source>
</evidence>
<feature type="domain" description="Helicase ATP-binding" evidence="14">
    <location>
        <begin position="89"/>
        <end position="256"/>
    </location>
</feature>
<reference evidence="17" key="1">
    <citation type="journal article" date="2021" name="Curr. Microbiol.">
        <title>Complete genome of nocamycin-producing strain Saccharothrix syringae NRRL B-16468 reveals the biosynthetic potential for secondary metabolites.</title>
        <authorList>
            <person name="Mo X."/>
            <person name="Yang S."/>
        </authorList>
    </citation>
    <scope>NUCLEOTIDE SEQUENCE [LARGE SCALE GENOMIC DNA]</scope>
    <source>
        <strain evidence="17">ATCC 51364 / DSM 43886 / JCM 6844 / KCTC 9398 / NBRC 14523 / NRRL B-16468 / INA 2240</strain>
    </source>
</reference>
<dbReference type="InterPro" id="IPR027417">
    <property type="entry name" value="P-loop_NTPase"/>
</dbReference>
<feature type="domain" description="Helicase C-terminal" evidence="15">
    <location>
        <begin position="280"/>
        <end position="431"/>
    </location>
</feature>
<dbReference type="KEGG" id="ssyi:EKG83_12535"/>
<organism evidence="16 17">
    <name type="scientific">Saccharothrix syringae</name>
    <name type="common">Nocardiopsis syringae</name>
    <dbReference type="NCBI Taxonomy" id="103733"/>
    <lineage>
        <taxon>Bacteria</taxon>
        <taxon>Bacillati</taxon>
        <taxon>Actinomycetota</taxon>
        <taxon>Actinomycetes</taxon>
        <taxon>Pseudonocardiales</taxon>
        <taxon>Pseudonocardiaceae</taxon>
        <taxon>Saccharothrix</taxon>
    </lineage>
</organism>
<sequence length="590" mass="63534">MGRRAGRLGRVQPGGGRGGPPGARCAPRPVGPARTGLRPRVPGPGRGAGRGGRAAVAPHRCPLVKRRLRAAAAEVFGWPSLREEQLDAMEQVLAGRDVFVVMPTGAGKSAVYQVPGVLLDGLVVVVSPLIALQRDQVESLREAGAPPAVLVNSAQSEEDTAAAWEAVASGEARYLFVSPEQLAKPEVLERLGRPALFVVDEAHCVSAWGHDFRPDYLRLGAAVERVGRPPVLALTATAGTTVREDVITHLGMRDPVVVAIGFDRPNLSLEVRMFASDDDKRRALLDWVREAPRPGLVYVATRKDAARYAEQLGAEPFHAGMKAAERERVQDAFMGGAADLVVATSAFGMGIDKPDVRFVAHASAPGSLDAYYQEIGRAGRDGEPADAVLFYRPQDLGLQRFLQSRRVDRDDLLALAAHVGERPGLRVTELARGFGGSRRRVTTGVNLLERVGALVVEKARFRLVAEPARAADLAVEEAERLQRLDKSRIEVLRAYAETRACRRQHLLGYFGEVLERACGNCDTCRSGAAGTGISANPEYPAQSRVHHAEWGAGTVVQSEADRLTVLFEEVGYKTLSLEAVHAADVLGRHP</sequence>
<dbReference type="GO" id="GO:0009378">
    <property type="term" value="F:four-way junction helicase activity"/>
    <property type="evidence" value="ECO:0007669"/>
    <property type="project" value="TreeGrafter"/>
</dbReference>
<dbReference type="Pfam" id="PF16124">
    <property type="entry name" value="RecQ_Zn_bind"/>
    <property type="match status" value="1"/>
</dbReference>
<dbReference type="EMBL" id="CP034550">
    <property type="protein sequence ID" value="QFZ18202.1"/>
    <property type="molecule type" value="Genomic_DNA"/>
</dbReference>
<comment type="similarity">
    <text evidence="1">Belongs to the helicase family. RecQ subfamily.</text>
</comment>
<dbReference type="GO" id="GO:0005737">
    <property type="term" value="C:cytoplasm"/>
    <property type="evidence" value="ECO:0007669"/>
    <property type="project" value="TreeGrafter"/>
</dbReference>
<evidence type="ECO:0000256" key="13">
    <source>
        <dbReference type="SAM" id="MobiDB-lite"/>
    </source>
</evidence>
<dbReference type="InterPro" id="IPR014001">
    <property type="entry name" value="Helicase_ATP-bd"/>
</dbReference>
<evidence type="ECO:0000256" key="7">
    <source>
        <dbReference type="ARBA" id="ARBA00023125"/>
    </source>
</evidence>
<keyword evidence="4" id="KW-0378">Hydrolase</keyword>
<dbReference type="GO" id="GO:0043138">
    <property type="term" value="F:3'-5' DNA helicase activity"/>
    <property type="evidence" value="ECO:0007669"/>
    <property type="project" value="UniProtKB-EC"/>
</dbReference>
<dbReference type="OrthoDB" id="9760034at2"/>
<comment type="catalytic activity">
    <reaction evidence="9">
        <text>Couples ATP hydrolysis with the unwinding of duplex DNA by translocating in the 3'-5' direction.</text>
        <dbReference type="EC" id="5.6.2.4"/>
    </reaction>
</comment>
<dbReference type="Pfam" id="PF00270">
    <property type="entry name" value="DEAD"/>
    <property type="match status" value="1"/>
</dbReference>
<dbReference type="GO" id="GO:0046872">
    <property type="term" value="F:metal ion binding"/>
    <property type="evidence" value="ECO:0007669"/>
    <property type="project" value="UniProtKB-KW"/>
</dbReference>
<dbReference type="InterPro" id="IPR001650">
    <property type="entry name" value="Helicase_C-like"/>
</dbReference>
<feature type="region of interest" description="Disordered" evidence="13">
    <location>
        <begin position="1"/>
        <end position="55"/>
    </location>
</feature>
<feature type="compositionally biased region" description="Low complexity" evidence="13">
    <location>
        <begin position="22"/>
        <end position="40"/>
    </location>
</feature>
<evidence type="ECO:0000256" key="3">
    <source>
        <dbReference type="ARBA" id="ARBA00022741"/>
    </source>
</evidence>
<dbReference type="GO" id="GO:0006281">
    <property type="term" value="P:DNA repair"/>
    <property type="evidence" value="ECO:0007669"/>
    <property type="project" value="TreeGrafter"/>
</dbReference>
<dbReference type="SUPFAM" id="SSF52540">
    <property type="entry name" value="P-loop containing nucleoside triphosphate hydrolases"/>
    <property type="match status" value="1"/>
</dbReference>
<keyword evidence="6" id="KW-0067">ATP-binding</keyword>
<dbReference type="PROSITE" id="PS51192">
    <property type="entry name" value="HELICASE_ATP_BIND_1"/>
    <property type="match status" value="1"/>
</dbReference>
<dbReference type="InterPro" id="IPR002464">
    <property type="entry name" value="DNA/RNA_helicase_DEAH_CS"/>
</dbReference>
<keyword evidence="3" id="KW-0547">Nucleotide-binding</keyword>
<dbReference type="FunFam" id="3.40.50.300:FF:001389">
    <property type="entry name" value="ATP-dependent DNA helicase RecQ"/>
    <property type="match status" value="1"/>
</dbReference>
<dbReference type="GO" id="GO:0030894">
    <property type="term" value="C:replisome"/>
    <property type="evidence" value="ECO:0007669"/>
    <property type="project" value="TreeGrafter"/>
</dbReference>
<evidence type="ECO:0000256" key="10">
    <source>
        <dbReference type="ARBA" id="ARBA00034808"/>
    </source>
</evidence>
<dbReference type="SMART" id="SM00490">
    <property type="entry name" value="HELICc"/>
    <property type="match status" value="1"/>
</dbReference>
<keyword evidence="7" id="KW-0238">DNA-binding</keyword>